<keyword evidence="3" id="KW-1185">Reference proteome</keyword>
<gene>
    <name evidence="2" type="ORF">EST38_g3981</name>
</gene>
<evidence type="ECO:0000313" key="3">
    <source>
        <dbReference type="Proteomes" id="UP000290288"/>
    </source>
</evidence>
<dbReference type="AlphaFoldDB" id="A0A4Q2DPA9"/>
<dbReference type="InterPro" id="IPR037523">
    <property type="entry name" value="VOC_core"/>
</dbReference>
<dbReference type="SUPFAM" id="SSF54593">
    <property type="entry name" value="Glyoxalase/Bleomycin resistance protein/Dihydroxybiphenyl dioxygenase"/>
    <property type="match status" value="1"/>
</dbReference>
<dbReference type="CDD" id="cd07262">
    <property type="entry name" value="VOC_like"/>
    <property type="match status" value="1"/>
</dbReference>
<sequence length="170" mass="18878">MPIAHLAIHTKDLEKITSFYEAALAPLGYKERMRFHDGAVRGYGASKYDVDFWISSKEDANVPEEFKGKPIGGWGGPVHIAFHCKTRNQVRAFYDAAMANGAKCNGPPGLRPQYFFAYYGAFVWDAEGRNIEAVCVRPGFWAEEWGVLGWTGVLSVAAAGAGYLWQNYFA</sequence>
<protein>
    <recommendedName>
        <fullName evidence="1">VOC domain-containing protein</fullName>
    </recommendedName>
</protein>
<name>A0A4Q2DPA9_9AGAR</name>
<dbReference type="Pfam" id="PF00903">
    <property type="entry name" value="Glyoxalase"/>
    <property type="match status" value="1"/>
</dbReference>
<proteinExistence type="predicted"/>
<dbReference type="InterPro" id="IPR029068">
    <property type="entry name" value="Glyas_Bleomycin-R_OHBP_Dase"/>
</dbReference>
<evidence type="ECO:0000313" key="2">
    <source>
        <dbReference type="EMBL" id="RXW21899.1"/>
    </source>
</evidence>
<feature type="domain" description="VOC" evidence="1">
    <location>
        <begin position="2"/>
        <end position="136"/>
    </location>
</feature>
<dbReference type="Proteomes" id="UP000290288">
    <property type="component" value="Unassembled WGS sequence"/>
</dbReference>
<accession>A0A4Q2DPA9</accession>
<dbReference type="Gene3D" id="3.10.180.10">
    <property type="entry name" value="2,3-Dihydroxybiphenyl 1,2-Dioxygenase, domain 1"/>
    <property type="match status" value="1"/>
</dbReference>
<reference evidence="2 3" key="1">
    <citation type="submission" date="2019-01" db="EMBL/GenBank/DDBJ databases">
        <title>Draft genome sequence of Psathyrella aberdarensis IHI B618.</title>
        <authorList>
            <person name="Buettner E."/>
            <person name="Kellner H."/>
        </authorList>
    </citation>
    <scope>NUCLEOTIDE SEQUENCE [LARGE SCALE GENOMIC DNA]</scope>
    <source>
        <strain evidence="2 3">IHI B618</strain>
    </source>
</reference>
<organism evidence="2 3">
    <name type="scientific">Candolleomyces aberdarensis</name>
    <dbReference type="NCBI Taxonomy" id="2316362"/>
    <lineage>
        <taxon>Eukaryota</taxon>
        <taxon>Fungi</taxon>
        <taxon>Dikarya</taxon>
        <taxon>Basidiomycota</taxon>
        <taxon>Agaricomycotina</taxon>
        <taxon>Agaricomycetes</taxon>
        <taxon>Agaricomycetidae</taxon>
        <taxon>Agaricales</taxon>
        <taxon>Agaricineae</taxon>
        <taxon>Psathyrellaceae</taxon>
        <taxon>Candolleomyces</taxon>
    </lineage>
</organism>
<dbReference type="PANTHER" id="PTHR35006">
    <property type="entry name" value="GLYOXALASE FAMILY PROTEIN (AFU_ORTHOLOGUE AFUA_5G14830)"/>
    <property type="match status" value="1"/>
</dbReference>
<comment type="caution">
    <text evidence="2">The sequence shown here is derived from an EMBL/GenBank/DDBJ whole genome shotgun (WGS) entry which is preliminary data.</text>
</comment>
<evidence type="ECO:0000259" key="1">
    <source>
        <dbReference type="PROSITE" id="PS51819"/>
    </source>
</evidence>
<dbReference type="PANTHER" id="PTHR35006:SF2">
    <property type="entry name" value="GLYOXALASE FAMILY PROTEIN (AFU_ORTHOLOGUE AFUA_5G14830)"/>
    <property type="match status" value="1"/>
</dbReference>
<dbReference type="STRING" id="2316362.A0A4Q2DPA9"/>
<dbReference type="PROSITE" id="PS51819">
    <property type="entry name" value="VOC"/>
    <property type="match status" value="1"/>
</dbReference>
<dbReference type="InterPro" id="IPR004360">
    <property type="entry name" value="Glyas_Fos-R_dOase_dom"/>
</dbReference>
<dbReference type="EMBL" id="SDEE01000091">
    <property type="protein sequence ID" value="RXW21899.1"/>
    <property type="molecule type" value="Genomic_DNA"/>
</dbReference>
<dbReference type="OrthoDB" id="10249419at2759"/>